<evidence type="ECO:0000313" key="1">
    <source>
        <dbReference type="EMBL" id="SDR71378.1"/>
    </source>
</evidence>
<dbReference type="RefSeq" id="WP_089661281.1">
    <property type="nucleotide sequence ID" value="NZ_LT629745.1"/>
</dbReference>
<proteinExistence type="predicted"/>
<name>A0A1H1LA24_9FLAO</name>
<organism evidence="1 2">
    <name type="scientific">Christiangramia echinicola</name>
    <dbReference type="NCBI Taxonomy" id="279359"/>
    <lineage>
        <taxon>Bacteria</taxon>
        <taxon>Pseudomonadati</taxon>
        <taxon>Bacteroidota</taxon>
        <taxon>Flavobacteriia</taxon>
        <taxon>Flavobacteriales</taxon>
        <taxon>Flavobacteriaceae</taxon>
        <taxon>Christiangramia</taxon>
    </lineage>
</organism>
<gene>
    <name evidence="1" type="ORF">SAMN04488552_0658</name>
</gene>
<reference evidence="1 2" key="1">
    <citation type="submission" date="2016-10" db="EMBL/GenBank/DDBJ databases">
        <authorList>
            <person name="Varghese N."/>
            <person name="Submissions S."/>
        </authorList>
    </citation>
    <scope>NUCLEOTIDE SEQUENCE [LARGE SCALE GENOMIC DNA]</scope>
    <source>
        <strain evidence="1 2">Mar_2010_102</strain>
    </source>
</reference>
<evidence type="ECO:0000313" key="2">
    <source>
        <dbReference type="Proteomes" id="UP000198858"/>
    </source>
</evidence>
<dbReference type="EMBL" id="LT629745">
    <property type="protein sequence ID" value="SDR71378.1"/>
    <property type="molecule type" value="Genomic_DNA"/>
</dbReference>
<dbReference type="STRING" id="1250231.SAMN04488552_0658"/>
<dbReference type="AlphaFoldDB" id="A0A1H1LA24"/>
<accession>A0A1H1LA24</accession>
<keyword evidence="2" id="KW-1185">Reference proteome</keyword>
<dbReference type="Proteomes" id="UP000198858">
    <property type="component" value="Chromosome I"/>
</dbReference>
<protein>
    <submittedName>
        <fullName evidence="1">Uncharacterized protein</fullName>
    </submittedName>
</protein>
<sequence>MDKSKVIDLNIKNDYINKLDKIVEKLEDIDKVIFGSMIELSTSEKWKDWSENQKEGTVFTFEESMFENCPDKNVTELLDLRRKLNSTILELTQANNVYRK</sequence>